<accession>A0A6P1BBE9</accession>
<organism evidence="2 3">
    <name type="scientific">Bradyrhizobium uaiense</name>
    <dbReference type="NCBI Taxonomy" id="2594946"/>
    <lineage>
        <taxon>Bacteria</taxon>
        <taxon>Pseudomonadati</taxon>
        <taxon>Pseudomonadota</taxon>
        <taxon>Alphaproteobacteria</taxon>
        <taxon>Hyphomicrobiales</taxon>
        <taxon>Nitrobacteraceae</taxon>
        <taxon>Bradyrhizobium</taxon>
    </lineage>
</organism>
<dbReference type="AlphaFoldDB" id="A0A6P1BBE9"/>
<proteinExistence type="predicted"/>
<dbReference type="RefSeq" id="WP_163150461.1">
    <property type="nucleotide sequence ID" value="NZ_VKHP01000006.1"/>
</dbReference>
<evidence type="ECO:0000313" key="2">
    <source>
        <dbReference type="EMBL" id="NEU94802.1"/>
    </source>
</evidence>
<dbReference type="InterPro" id="IPR025309">
    <property type="entry name" value="KTSC_dom"/>
</dbReference>
<dbReference type="Pfam" id="PF13619">
    <property type="entry name" value="KTSC"/>
    <property type="match status" value="1"/>
</dbReference>
<dbReference type="Proteomes" id="UP000468531">
    <property type="component" value="Unassembled WGS sequence"/>
</dbReference>
<keyword evidence="3" id="KW-1185">Reference proteome</keyword>
<name>A0A6P1BBE9_9BRAD</name>
<evidence type="ECO:0000259" key="1">
    <source>
        <dbReference type="Pfam" id="PF13619"/>
    </source>
</evidence>
<gene>
    <name evidence="2" type="ORF">FNJ47_02910</name>
</gene>
<reference evidence="2 3" key="1">
    <citation type="journal article" date="2020" name="Arch. Microbiol.">
        <title>Bradyrhizobium uaiense sp. nov., a new highly efficient cowpea symbiont.</title>
        <authorList>
            <person name="Cabral Michel D."/>
            <person name="Azarias Guimaraes A."/>
            <person name="Martins da Costa E."/>
            <person name="Soares de Carvalho T."/>
            <person name="Balsanelli E."/>
            <person name="Willems A."/>
            <person name="Maltempi de Souza E."/>
            <person name="de Souza Moreira F.M."/>
        </authorList>
    </citation>
    <scope>NUCLEOTIDE SEQUENCE [LARGE SCALE GENOMIC DNA]</scope>
    <source>
        <strain evidence="2 3">UFLA 03-164</strain>
    </source>
</reference>
<dbReference type="EMBL" id="VKHP01000006">
    <property type="protein sequence ID" value="NEU94802.1"/>
    <property type="molecule type" value="Genomic_DNA"/>
</dbReference>
<protein>
    <submittedName>
        <fullName evidence="2">KTSC domain-containing protein</fullName>
    </submittedName>
</protein>
<comment type="caution">
    <text evidence="2">The sequence shown here is derived from an EMBL/GenBank/DDBJ whole genome shotgun (WGS) entry which is preliminary data.</text>
</comment>
<sequence>MKPVKSSTIEAVGHDPDRKVLTVRFNSGATYTYEGVSADQHSALMGAKSVGTHFSQHIRNRFKATKA</sequence>
<feature type="domain" description="KTSC" evidence="1">
    <location>
        <begin position="5"/>
        <end position="62"/>
    </location>
</feature>
<evidence type="ECO:0000313" key="3">
    <source>
        <dbReference type="Proteomes" id="UP000468531"/>
    </source>
</evidence>